<gene>
    <name evidence="2" type="ORF">CTOB1V02_LOCUS17564</name>
</gene>
<dbReference type="InterPro" id="IPR046348">
    <property type="entry name" value="SIS_dom_sf"/>
</dbReference>
<dbReference type="Pfam" id="PF13580">
    <property type="entry name" value="SIS_2"/>
    <property type="match status" value="1"/>
</dbReference>
<dbReference type="InterPro" id="IPR001347">
    <property type="entry name" value="SIS_dom"/>
</dbReference>
<feature type="domain" description="SIS" evidence="1">
    <location>
        <begin position="39"/>
        <end position="107"/>
    </location>
</feature>
<proteinExistence type="predicted"/>
<dbReference type="GO" id="GO:1901135">
    <property type="term" value="P:carbohydrate derivative metabolic process"/>
    <property type="evidence" value="ECO:0007669"/>
    <property type="project" value="InterPro"/>
</dbReference>
<feature type="non-terminal residue" evidence="2">
    <location>
        <position position="119"/>
    </location>
</feature>
<dbReference type="Gene3D" id="3.40.50.10490">
    <property type="entry name" value="Glucose-6-phosphate isomerase like protein, domain 1"/>
    <property type="match status" value="1"/>
</dbReference>
<reference evidence="2" key="1">
    <citation type="submission" date="2020-11" db="EMBL/GenBank/DDBJ databases">
        <authorList>
            <person name="Tran Van P."/>
        </authorList>
    </citation>
    <scope>NUCLEOTIDE SEQUENCE</scope>
</reference>
<dbReference type="EMBL" id="OB739773">
    <property type="protein sequence ID" value="CAD7239749.1"/>
    <property type="molecule type" value="Genomic_DNA"/>
</dbReference>
<dbReference type="PANTHER" id="PTHR30390">
    <property type="entry name" value="SEDOHEPTULOSE 7-PHOSPHATE ISOMERASE / DNAA INITIATOR-ASSOCIATING FACTOR FOR REPLICATION INITIATION"/>
    <property type="match status" value="1"/>
</dbReference>
<dbReference type="InterPro" id="IPR050099">
    <property type="entry name" value="SIS_GmhA/DiaA_subfam"/>
</dbReference>
<dbReference type="SUPFAM" id="SSF53697">
    <property type="entry name" value="SIS domain"/>
    <property type="match status" value="1"/>
</dbReference>
<evidence type="ECO:0000313" key="2">
    <source>
        <dbReference type="EMBL" id="CAD7239749.1"/>
    </source>
</evidence>
<organism evidence="2">
    <name type="scientific">Cyprideis torosa</name>
    <dbReference type="NCBI Taxonomy" id="163714"/>
    <lineage>
        <taxon>Eukaryota</taxon>
        <taxon>Metazoa</taxon>
        <taxon>Ecdysozoa</taxon>
        <taxon>Arthropoda</taxon>
        <taxon>Crustacea</taxon>
        <taxon>Oligostraca</taxon>
        <taxon>Ostracoda</taxon>
        <taxon>Podocopa</taxon>
        <taxon>Podocopida</taxon>
        <taxon>Cytherocopina</taxon>
        <taxon>Cytheroidea</taxon>
        <taxon>Cytherideidae</taxon>
        <taxon>Cyprideis</taxon>
    </lineage>
</organism>
<accession>A0A7R8ZWR8</accession>
<protein>
    <recommendedName>
        <fullName evidence="1">SIS domain-containing protein</fullName>
    </recommendedName>
</protein>
<dbReference type="GO" id="GO:0097367">
    <property type="term" value="F:carbohydrate derivative binding"/>
    <property type="evidence" value="ECO:0007669"/>
    <property type="project" value="InterPro"/>
</dbReference>
<evidence type="ECO:0000259" key="1">
    <source>
        <dbReference type="Pfam" id="PF13580"/>
    </source>
</evidence>
<name>A0A7R8ZWR8_9CRUS</name>
<dbReference type="AlphaFoldDB" id="A0A7R8ZWR8"/>
<sequence length="119" mass="12562">MSDSIDSLYPFLNGRKKDPASENAALLESVRQKSDESLAAKQTFFADHAQALVDAAKAVAKVYRSGGKLFSMGNGGSSCDASHFAVEFQHPVTAGRPSLPAWNLTIDTALFSAVANDVG</sequence>